<name>A0A1Y5T421_9RHOB</name>
<protein>
    <recommendedName>
        <fullName evidence="4">Capsule biosynthesis protein</fullName>
    </recommendedName>
</protein>
<proteinExistence type="predicted"/>
<keyword evidence="1" id="KW-0472">Membrane</keyword>
<dbReference type="AlphaFoldDB" id="A0A1Y5T421"/>
<keyword evidence="1" id="KW-0812">Transmembrane</keyword>
<keyword evidence="1" id="KW-1133">Transmembrane helix</keyword>
<keyword evidence="3" id="KW-1185">Reference proteome</keyword>
<dbReference type="InterPro" id="IPR045936">
    <property type="entry name" value="DUF6356"/>
</dbReference>
<evidence type="ECO:0000256" key="1">
    <source>
        <dbReference type="SAM" id="Phobius"/>
    </source>
</evidence>
<sequence length="78" mass="8761">MTDITPPNRTSLLDRWFLAHPASVDETYLQHMRFAAGFAFWLAVAAAAAVIHALIPRLCETTASQILRKLTARMEARH</sequence>
<gene>
    <name evidence="2" type="ORF">PSJ8397_02785</name>
</gene>
<dbReference type="OrthoDB" id="7652114at2"/>
<organism evidence="2 3">
    <name type="scientific">Pseudooctadecabacter jejudonensis</name>
    <dbReference type="NCBI Taxonomy" id="1391910"/>
    <lineage>
        <taxon>Bacteria</taxon>
        <taxon>Pseudomonadati</taxon>
        <taxon>Pseudomonadota</taxon>
        <taxon>Alphaproteobacteria</taxon>
        <taxon>Rhodobacterales</taxon>
        <taxon>Paracoccaceae</taxon>
        <taxon>Pseudooctadecabacter</taxon>
    </lineage>
</organism>
<evidence type="ECO:0008006" key="4">
    <source>
        <dbReference type="Google" id="ProtNLM"/>
    </source>
</evidence>
<dbReference type="Pfam" id="PF19883">
    <property type="entry name" value="DUF6356"/>
    <property type="match status" value="1"/>
</dbReference>
<evidence type="ECO:0000313" key="2">
    <source>
        <dbReference type="EMBL" id="SLN53532.1"/>
    </source>
</evidence>
<dbReference type="RefSeq" id="WP_085865398.1">
    <property type="nucleotide sequence ID" value="NZ_FWFT01000005.1"/>
</dbReference>
<feature type="transmembrane region" description="Helical" evidence="1">
    <location>
        <begin position="34"/>
        <end position="55"/>
    </location>
</feature>
<dbReference type="Proteomes" id="UP000193623">
    <property type="component" value="Unassembled WGS sequence"/>
</dbReference>
<reference evidence="2 3" key="1">
    <citation type="submission" date="2017-03" db="EMBL/GenBank/DDBJ databases">
        <authorList>
            <person name="Afonso C.L."/>
            <person name="Miller P.J."/>
            <person name="Scott M.A."/>
            <person name="Spackman E."/>
            <person name="Goraichik I."/>
            <person name="Dimitrov K.M."/>
            <person name="Suarez D.L."/>
            <person name="Swayne D.E."/>
        </authorList>
    </citation>
    <scope>NUCLEOTIDE SEQUENCE [LARGE SCALE GENOMIC DNA]</scope>
    <source>
        <strain evidence="2 3">CECT 8397</strain>
    </source>
</reference>
<dbReference type="EMBL" id="FWFT01000005">
    <property type="protein sequence ID" value="SLN53532.1"/>
    <property type="molecule type" value="Genomic_DNA"/>
</dbReference>
<accession>A0A1Y5T421</accession>
<evidence type="ECO:0000313" key="3">
    <source>
        <dbReference type="Proteomes" id="UP000193623"/>
    </source>
</evidence>